<gene>
    <name evidence="2" type="ORF">DL89DRAFT_268264</name>
</gene>
<feature type="compositionally biased region" description="Polar residues" evidence="1">
    <location>
        <begin position="70"/>
        <end position="87"/>
    </location>
</feature>
<evidence type="ECO:0000313" key="2">
    <source>
        <dbReference type="EMBL" id="ORX69251.1"/>
    </source>
</evidence>
<dbReference type="GeneID" id="63804502"/>
<keyword evidence="3" id="KW-1185">Reference proteome</keyword>
<evidence type="ECO:0000256" key="1">
    <source>
        <dbReference type="SAM" id="MobiDB-lite"/>
    </source>
</evidence>
<organism evidence="2 3">
    <name type="scientific">Linderina pennispora</name>
    <dbReference type="NCBI Taxonomy" id="61395"/>
    <lineage>
        <taxon>Eukaryota</taxon>
        <taxon>Fungi</taxon>
        <taxon>Fungi incertae sedis</taxon>
        <taxon>Zoopagomycota</taxon>
        <taxon>Kickxellomycotina</taxon>
        <taxon>Kickxellomycetes</taxon>
        <taxon>Kickxellales</taxon>
        <taxon>Kickxellaceae</taxon>
        <taxon>Linderina</taxon>
    </lineage>
</organism>
<accession>A0A1Y1W6V1</accession>
<name>A0A1Y1W6V1_9FUNG</name>
<feature type="region of interest" description="Disordered" evidence="1">
    <location>
        <begin position="66"/>
        <end position="87"/>
    </location>
</feature>
<dbReference type="Proteomes" id="UP000193922">
    <property type="component" value="Unassembled WGS sequence"/>
</dbReference>
<proteinExistence type="predicted"/>
<dbReference type="EMBL" id="MCFD01000008">
    <property type="protein sequence ID" value="ORX69251.1"/>
    <property type="molecule type" value="Genomic_DNA"/>
</dbReference>
<protein>
    <submittedName>
        <fullName evidence="2">Uncharacterized protein</fullName>
    </submittedName>
</protein>
<dbReference type="AlphaFoldDB" id="A0A1Y1W6V1"/>
<evidence type="ECO:0000313" key="3">
    <source>
        <dbReference type="Proteomes" id="UP000193922"/>
    </source>
</evidence>
<reference evidence="2 3" key="1">
    <citation type="submission" date="2016-07" db="EMBL/GenBank/DDBJ databases">
        <title>Pervasive Adenine N6-methylation of Active Genes in Fungi.</title>
        <authorList>
            <consortium name="DOE Joint Genome Institute"/>
            <person name="Mondo S.J."/>
            <person name="Dannebaum R.O."/>
            <person name="Kuo R.C."/>
            <person name="Labutti K."/>
            <person name="Haridas S."/>
            <person name="Kuo A."/>
            <person name="Salamov A."/>
            <person name="Ahrendt S.R."/>
            <person name="Lipzen A."/>
            <person name="Sullivan W."/>
            <person name="Andreopoulos W.B."/>
            <person name="Clum A."/>
            <person name="Lindquist E."/>
            <person name="Daum C."/>
            <person name="Ramamoorthy G.K."/>
            <person name="Gryganskyi A."/>
            <person name="Culley D."/>
            <person name="Magnuson J.K."/>
            <person name="James T.Y."/>
            <person name="O'Malley M.A."/>
            <person name="Stajich J.E."/>
            <person name="Spatafora J.W."/>
            <person name="Visel A."/>
            <person name="Grigoriev I.V."/>
        </authorList>
    </citation>
    <scope>NUCLEOTIDE SEQUENCE [LARGE SCALE GENOMIC DNA]</scope>
    <source>
        <strain evidence="2 3">ATCC 12442</strain>
    </source>
</reference>
<dbReference type="RefSeq" id="XP_040742983.1">
    <property type="nucleotide sequence ID" value="XM_040887854.1"/>
</dbReference>
<sequence length="87" mass="9204">MAQPISLLAPPTSPFSLPFPLPLHPLVCITPHCSVHSLCVPVSKGSLREPCPLAPSTEITRFLSPAVGSQPRTPATTVTNQPMNPRA</sequence>
<comment type="caution">
    <text evidence="2">The sequence shown here is derived from an EMBL/GenBank/DDBJ whole genome shotgun (WGS) entry which is preliminary data.</text>
</comment>